<feature type="compositionally biased region" description="Polar residues" evidence="1">
    <location>
        <begin position="456"/>
        <end position="472"/>
    </location>
</feature>
<feature type="compositionally biased region" description="Low complexity" evidence="1">
    <location>
        <begin position="207"/>
        <end position="219"/>
    </location>
</feature>
<dbReference type="AlphaFoldDB" id="A0A6P8PXG3"/>
<name>A0A6P8PXG3_GEOSA</name>
<evidence type="ECO:0000313" key="3">
    <source>
        <dbReference type="RefSeq" id="XP_033779483.1"/>
    </source>
</evidence>
<feature type="compositionally biased region" description="Polar residues" evidence="1">
    <location>
        <begin position="403"/>
        <end position="413"/>
    </location>
</feature>
<keyword evidence="2" id="KW-1185">Reference proteome</keyword>
<accession>A0A6P8PXG3</accession>
<dbReference type="RefSeq" id="XP_033779483.1">
    <property type="nucleotide sequence ID" value="XM_033923592.1"/>
</dbReference>
<feature type="region of interest" description="Disordered" evidence="1">
    <location>
        <begin position="505"/>
        <end position="539"/>
    </location>
</feature>
<feature type="compositionally biased region" description="Polar residues" evidence="1">
    <location>
        <begin position="220"/>
        <end position="232"/>
    </location>
</feature>
<proteinExistence type="predicted"/>
<dbReference type="Proteomes" id="UP000515159">
    <property type="component" value="Chromosome 16"/>
</dbReference>
<dbReference type="KEGG" id="gsh:117349898"/>
<evidence type="ECO:0000256" key="1">
    <source>
        <dbReference type="SAM" id="MobiDB-lite"/>
    </source>
</evidence>
<feature type="compositionally biased region" description="Basic and acidic residues" evidence="1">
    <location>
        <begin position="184"/>
        <end position="198"/>
    </location>
</feature>
<feature type="compositionally biased region" description="Polar residues" evidence="1">
    <location>
        <begin position="421"/>
        <end position="430"/>
    </location>
</feature>
<feature type="compositionally biased region" description="Basic and acidic residues" evidence="1">
    <location>
        <begin position="44"/>
        <end position="87"/>
    </location>
</feature>
<organism evidence="2 3">
    <name type="scientific">Geotrypetes seraphini</name>
    <name type="common">Gaboon caecilian</name>
    <name type="synonym">Caecilia seraphini</name>
    <dbReference type="NCBI Taxonomy" id="260995"/>
    <lineage>
        <taxon>Eukaryota</taxon>
        <taxon>Metazoa</taxon>
        <taxon>Chordata</taxon>
        <taxon>Craniata</taxon>
        <taxon>Vertebrata</taxon>
        <taxon>Euteleostomi</taxon>
        <taxon>Amphibia</taxon>
        <taxon>Gymnophiona</taxon>
        <taxon>Geotrypetes</taxon>
    </lineage>
</organism>
<feature type="compositionally biased region" description="Polar residues" evidence="1">
    <location>
        <begin position="294"/>
        <end position="322"/>
    </location>
</feature>
<feature type="compositionally biased region" description="Basic and acidic residues" evidence="1">
    <location>
        <begin position="138"/>
        <end position="168"/>
    </location>
</feature>
<dbReference type="GeneID" id="117349898"/>
<reference evidence="3" key="1">
    <citation type="submission" date="2025-08" db="UniProtKB">
        <authorList>
            <consortium name="RefSeq"/>
        </authorList>
    </citation>
    <scope>IDENTIFICATION</scope>
</reference>
<feature type="compositionally biased region" description="Polar residues" evidence="1">
    <location>
        <begin position="249"/>
        <end position="272"/>
    </location>
</feature>
<dbReference type="OrthoDB" id="10436520at2759"/>
<dbReference type="InParanoid" id="A0A6P8PXG3"/>
<feature type="region of interest" description="Disordered" evidence="1">
    <location>
        <begin position="1"/>
        <end position="100"/>
    </location>
</feature>
<feature type="compositionally biased region" description="Polar residues" evidence="1">
    <location>
        <begin position="335"/>
        <end position="366"/>
    </location>
</feature>
<feature type="compositionally biased region" description="Basic and acidic residues" evidence="1">
    <location>
        <begin position="22"/>
        <end position="34"/>
    </location>
</feature>
<feature type="region of interest" description="Disordered" evidence="1">
    <location>
        <begin position="138"/>
        <end position="488"/>
    </location>
</feature>
<evidence type="ECO:0000313" key="2">
    <source>
        <dbReference type="Proteomes" id="UP000515159"/>
    </source>
</evidence>
<feature type="compositionally biased region" description="Low complexity" evidence="1">
    <location>
        <begin position="273"/>
        <end position="287"/>
    </location>
</feature>
<sequence>MADHMDTEGETSQVVNSSVEDETSRLPEAGKEASEATPVMQEEVAEKEKVINEYRAGTDTDERGEHPGMSDSLHGDNRESSTVKEGELQVSKGEYVSEDHLEAPETIFKEAQTTEHTQHETLEQGSQATWFTDCHADKHGNVQEGKESAKTNHEDDKKEETETKKCPGDDTTPYLTKNEALNIKSERDDSYLEMKELCQEAPTVAPENLTTTENNSTLSQEASTHQHPTMPQDNPIITQEIPTIPPEDLTTQDPTATEENPTLSQEATTHQHPTVPQDDPTTTQEIPTIPPEDLTTQDPTATENNPTLSQEATISQANSTKIQEGHAISHKPAEDSNTQNPTAIDDLTASQAITCQEGNSDTTEVDSTFLEKAQHGGTSFSPPEGTEESTQPLGRGLQHSEDYNTTAEGTTRGPSPLDITTELSLSSSQHVPKIQACPEESHPPSESITDVLLGDSAQQKLHSASEQDQQASMGEEPQEAHQSSNCLHVPEENTTAKCCEMKCVESSEAQNEETVNSKDAEGLQSTEEPMEEKQDGSEM</sequence>
<gene>
    <name evidence="3" type="primary">LOC117349898</name>
</gene>
<protein>
    <submittedName>
        <fullName evidence="3">Enolase-phosphatase E1-like isoform X1</fullName>
    </submittedName>
</protein>